<dbReference type="Proteomes" id="UP000256328">
    <property type="component" value="Unassembled WGS sequence"/>
</dbReference>
<dbReference type="InterPro" id="IPR040632">
    <property type="entry name" value="Sulfotransfer_4"/>
</dbReference>
<evidence type="ECO:0000313" key="2">
    <source>
        <dbReference type="Proteomes" id="UP000256328"/>
    </source>
</evidence>
<dbReference type="Pfam" id="PF17784">
    <property type="entry name" value="Sulfotransfer_4"/>
    <property type="match status" value="1"/>
</dbReference>
<dbReference type="PANTHER" id="PTHR36978">
    <property type="entry name" value="P-LOOP CONTAINING NUCLEOTIDE TRIPHOSPHATE HYDROLASE"/>
    <property type="match status" value="1"/>
</dbReference>
<dbReference type="OrthoDB" id="408152at2759"/>
<evidence type="ECO:0000313" key="1">
    <source>
        <dbReference type="EMBL" id="RDW65203.1"/>
    </source>
</evidence>
<keyword evidence="2" id="KW-1185">Reference proteome</keyword>
<dbReference type="InterPro" id="IPR027417">
    <property type="entry name" value="P-loop_NTPase"/>
</dbReference>
<dbReference type="Gene3D" id="3.40.50.300">
    <property type="entry name" value="P-loop containing nucleotide triphosphate hydrolases"/>
    <property type="match status" value="1"/>
</dbReference>
<sequence>MREVGKNQHPQYWIAALKAKFEGDGPAIDRAGFDEFLAGYAGVSDSPAAIFPDELIHAYPDAKVILTTREEDKWYESMMATIIHAFGSINKPGPMRSMAELYHKHLWDNDFVKNGRARFREHNEHVKAVAPTEQLLVYEVKEGWAPLCAFLGKEIPEKAFPRSDDWLSYKQAHSSGHS</sequence>
<dbReference type="AlphaFoldDB" id="A0A3D8QTP9"/>
<dbReference type="PANTHER" id="PTHR36978:SF4">
    <property type="entry name" value="P-LOOP CONTAINING NUCLEOSIDE TRIPHOSPHATE HYDROLASE PROTEIN"/>
    <property type="match status" value="1"/>
</dbReference>
<dbReference type="SUPFAM" id="SSF52540">
    <property type="entry name" value="P-loop containing nucleoside triphosphate hydrolases"/>
    <property type="match status" value="1"/>
</dbReference>
<protein>
    <submittedName>
        <fullName evidence="1">Putative NAD dependent epimerase dehydratase protein</fullName>
    </submittedName>
</protein>
<accession>A0A3D8QTP9</accession>
<gene>
    <name evidence="1" type="ORF">BP5796_09895</name>
</gene>
<comment type="caution">
    <text evidence="1">The sequence shown here is derived from an EMBL/GenBank/DDBJ whole genome shotgun (WGS) entry which is preliminary data.</text>
</comment>
<organism evidence="1 2">
    <name type="scientific">Coleophoma crateriformis</name>
    <dbReference type="NCBI Taxonomy" id="565419"/>
    <lineage>
        <taxon>Eukaryota</taxon>
        <taxon>Fungi</taxon>
        <taxon>Dikarya</taxon>
        <taxon>Ascomycota</taxon>
        <taxon>Pezizomycotina</taxon>
        <taxon>Leotiomycetes</taxon>
        <taxon>Helotiales</taxon>
        <taxon>Dermateaceae</taxon>
        <taxon>Coleophoma</taxon>
    </lineage>
</organism>
<proteinExistence type="predicted"/>
<reference evidence="1 2" key="1">
    <citation type="journal article" date="2018" name="IMA Fungus">
        <title>IMA Genome-F 9: Draft genome sequence of Annulohypoxylon stygium, Aspergillus mulundensis, Berkeleyomyces basicola (syn. Thielaviopsis basicola), Ceratocystis smalleyi, two Cercospora beticola strains, Coleophoma cylindrospora, Fusarium fracticaudum, Phialophora cf. hyalina, and Morchella septimelata.</title>
        <authorList>
            <person name="Wingfield B.D."/>
            <person name="Bills G.F."/>
            <person name="Dong Y."/>
            <person name="Huang W."/>
            <person name="Nel W.J."/>
            <person name="Swalarsk-Parry B.S."/>
            <person name="Vaghefi N."/>
            <person name="Wilken P.M."/>
            <person name="An Z."/>
            <person name="de Beer Z.W."/>
            <person name="De Vos L."/>
            <person name="Chen L."/>
            <person name="Duong T.A."/>
            <person name="Gao Y."/>
            <person name="Hammerbacher A."/>
            <person name="Kikkert J.R."/>
            <person name="Li Y."/>
            <person name="Li H."/>
            <person name="Li K."/>
            <person name="Li Q."/>
            <person name="Liu X."/>
            <person name="Ma X."/>
            <person name="Naidoo K."/>
            <person name="Pethybridge S.J."/>
            <person name="Sun J."/>
            <person name="Steenkamp E.T."/>
            <person name="van der Nest M.A."/>
            <person name="van Wyk S."/>
            <person name="Wingfield M.J."/>
            <person name="Xiong C."/>
            <person name="Yue Q."/>
            <person name="Zhang X."/>
        </authorList>
    </citation>
    <scope>NUCLEOTIDE SEQUENCE [LARGE SCALE GENOMIC DNA]</scope>
    <source>
        <strain evidence="1 2">BP5796</strain>
    </source>
</reference>
<dbReference type="EMBL" id="PDLN01000015">
    <property type="protein sequence ID" value="RDW65203.1"/>
    <property type="molecule type" value="Genomic_DNA"/>
</dbReference>
<name>A0A3D8QTP9_9HELO</name>